<sequence>MFRRFGIALGVLNPRQFQLNIFIGPGSPGCQDLPIKNAQTLSCSLLPSPPSFSSSPPEPPFPPFFVGSLSGSCKGLFWWFWFGLACTRVDRSEGCKAFGGSSMFV</sequence>
<dbReference type="AlphaFoldDB" id="A0A392Q600"/>
<evidence type="ECO:0000313" key="2">
    <source>
        <dbReference type="Proteomes" id="UP000265520"/>
    </source>
</evidence>
<proteinExistence type="predicted"/>
<keyword evidence="2" id="KW-1185">Reference proteome</keyword>
<reference evidence="1 2" key="1">
    <citation type="journal article" date="2018" name="Front. Plant Sci.">
        <title>Red Clover (Trifolium pratense) and Zigzag Clover (T. medium) - A Picture of Genomic Similarities and Differences.</title>
        <authorList>
            <person name="Dluhosova J."/>
            <person name="Istvanek J."/>
            <person name="Nedelnik J."/>
            <person name="Repkova J."/>
        </authorList>
    </citation>
    <scope>NUCLEOTIDE SEQUENCE [LARGE SCALE GENOMIC DNA]</scope>
    <source>
        <strain evidence="2">cv. 10/8</strain>
        <tissue evidence="1">Leaf</tissue>
    </source>
</reference>
<dbReference type="EMBL" id="LXQA010114248">
    <property type="protein sequence ID" value="MCI19317.1"/>
    <property type="molecule type" value="Genomic_DNA"/>
</dbReference>
<organism evidence="1 2">
    <name type="scientific">Trifolium medium</name>
    <dbReference type="NCBI Taxonomy" id="97028"/>
    <lineage>
        <taxon>Eukaryota</taxon>
        <taxon>Viridiplantae</taxon>
        <taxon>Streptophyta</taxon>
        <taxon>Embryophyta</taxon>
        <taxon>Tracheophyta</taxon>
        <taxon>Spermatophyta</taxon>
        <taxon>Magnoliopsida</taxon>
        <taxon>eudicotyledons</taxon>
        <taxon>Gunneridae</taxon>
        <taxon>Pentapetalae</taxon>
        <taxon>rosids</taxon>
        <taxon>fabids</taxon>
        <taxon>Fabales</taxon>
        <taxon>Fabaceae</taxon>
        <taxon>Papilionoideae</taxon>
        <taxon>50 kb inversion clade</taxon>
        <taxon>NPAAA clade</taxon>
        <taxon>Hologalegina</taxon>
        <taxon>IRL clade</taxon>
        <taxon>Trifolieae</taxon>
        <taxon>Trifolium</taxon>
    </lineage>
</organism>
<evidence type="ECO:0000313" key="1">
    <source>
        <dbReference type="EMBL" id="MCI19317.1"/>
    </source>
</evidence>
<protein>
    <submittedName>
        <fullName evidence="1">Uncharacterized protein</fullName>
    </submittedName>
</protein>
<accession>A0A392Q600</accession>
<dbReference type="Proteomes" id="UP000265520">
    <property type="component" value="Unassembled WGS sequence"/>
</dbReference>
<comment type="caution">
    <text evidence="1">The sequence shown here is derived from an EMBL/GenBank/DDBJ whole genome shotgun (WGS) entry which is preliminary data.</text>
</comment>
<name>A0A392Q600_9FABA</name>